<name>A0A2S3UYP8_9HYPH</name>
<accession>A0A2S3UYP8</accession>
<reference evidence="1 2" key="1">
    <citation type="submission" date="2018-01" db="EMBL/GenBank/DDBJ databases">
        <title>Genomic Encyclopedia of Archaeal and Bacterial Type Strains, Phase II (KMG-II): from individual species to whole genera.</title>
        <authorList>
            <person name="Goeker M."/>
        </authorList>
    </citation>
    <scope>NUCLEOTIDE SEQUENCE [LARGE SCALE GENOMIC DNA]</scope>
    <source>
        <strain evidence="1 2">DSM 17023</strain>
    </source>
</reference>
<comment type="caution">
    <text evidence="1">The sequence shown here is derived from an EMBL/GenBank/DDBJ whole genome shotgun (WGS) entry which is preliminary data.</text>
</comment>
<protein>
    <submittedName>
        <fullName evidence="1">Uncharacterized protein</fullName>
    </submittedName>
</protein>
<evidence type="ECO:0000313" key="2">
    <source>
        <dbReference type="Proteomes" id="UP000236959"/>
    </source>
</evidence>
<organism evidence="1 2">
    <name type="scientific">Roseibium marinum</name>
    <dbReference type="NCBI Taxonomy" id="281252"/>
    <lineage>
        <taxon>Bacteria</taxon>
        <taxon>Pseudomonadati</taxon>
        <taxon>Pseudomonadota</taxon>
        <taxon>Alphaproteobacteria</taxon>
        <taxon>Hyphomicrobiales</taxon>
        <taxon>Stappiaceae</taxon>
        <taxon>Roseibium</taxon>
    </lineage>
</organism>
<keyword evidence="2" id="KW-1185">Reference proteome</keyword>
<dbReference type="Proteomes" id="UP000236959">
    <property type="component" value="Unassembled WGS sequence"/>
</dbReference>
<sequence>MKGRVVFDCSVTSSGRVHPLSANILHMTKSAAKSAA</sequence>
<dbReference type="AlphaFoldDB" id="A0A2S3UYP8"/>
<evidence type="ECO:0000313" key="1">
    <source>
        <dbReference type="EMBL" id="POF32816.1"/>
    </source>
</evidence>
<gene>
    <name evidence="1" type="ORF">CLV41_102221</name>
</gene>
<proteinExistence type="predicted"/>
<dbReference type="EMBL" id="PPCN01000002">
    <property type="protein sequence ID" value="POF32816.1"/>
    <property type="molecule type" value="Genomic_DNA"/>
</dbReference>